<proteinExistence type="predicted"/>
<dbReference type="Proteomes" id="UP000018144">
    <property type="component" value="Unassembled WGS sequence"/>
</dbReference>
<evidence type="ECO:0000259" key="2">
    <source>
        <dbReference type="Pfam" id="PF14479"/>
    </source>
</evidence>
<organism evidence="3 4">
    <name type="scientific">Pyronema omphalodes (strain CBS 100304)</name>
    <name type="common">Pyronema confluens</name>
    <dbReference type="NCBI Taxonomy" id="1076935"/>
    <lineage>
        <taxon>Eukaryota</taxon>
        <taxon>Fungi</taxon>
        <taxon>Dikarya</taxon>
        <taxon>Ascomycota</taxon>
        <taxon>Pezizomycotina</taxon>
        <taxon>Pezizomycetes</taxon>
        <taxon>Pezizales</taxon>
        <taxon>Pyronemataceae</taxon>
        <taxon>Pyronema</taxon>
    </lineage>
</organism>
<gene>
    <name evidence="3" type="ORF">PCON_09631</name>
</gene>
<accession>U4L3C9</accession>
<feature type="compositionally biased region" description="Basic and acidic residues" evidence="1">
    <location>
        <begin position="109"/>
        <end position="139"/>
    </location>
</feature>
<protein>
    <recommendedName>
        <fullName evidence="2">Prion-inhibition and propagation HeLo domain-containing protein</fullName>
    </recommendedName>
</protein>
<feature type="domain" description="Prion-inhibition and propagation HeLo" evidence="2">
    <location>
        <begin position="5"/>
        <end position="257"/>
    </location>
</feature>
<dbReference type="Pfam" id="PF14479">
    <property type="entry name" value="HeLo"/>
    <property type="match status" value="1"/>
</dbReference>
<dbReference type="InterPro" id="IPR038305">
    <property type="entry name" value="HeLo_sf"/>
</dbReference>
<dbReference type="EMBL" id="HF935502">
    <property type="protein sequence ID" value="CCX10038.1"/>
    <property type="molecule type" value="Genomic_DNA"/>
</dbReference>
<reference evidence="3 4" key="1">
    <citation type="journal article" date="2013" name="PLoS Genet.">
        <title>The genome and development-dependent transcriptomes of Pyronema confluens: a window into fungal evolution.</title>
        <authorList>
            <person name="Traeger S."/>
            <person name="Altegoer F."/>
            <person name="Freitag M."/>
            <person name="Gabaldon T."/>
            <person name="Kempken F."/>
            <person name="Kumar A."/>
            <person name="Marcet-Houben M."/>
            <person name="Poggeler S."/>
            <person name="Stajich J.E."/>
            <person name="Nowrousian M."/>
        </authorList>
    </citation>
    <scope>NUCLEOTIDE SEQUENCE [LARGE SCALE GENOMIC DNA]</scope>
    <source>
        <strain evidence="4">CBS 100304</strain>
        <tissue evidence="3">Vegetative mycelium</tissue>
    </source>
</reference>
<sequence length="362" mass="40007">MDIVGVALSVPGVLHLLLNTALDGYKIYAEVRALDGEFQEYQDQLLIQHERLRTWAVKLNPHFDAKEGITKYFENEPQKLVLLANTLVKISEVFEDVEEMETMYMTTKGGEKGKGREGKEKKGKEKEGKVKEGKGKYGEETTGNAGGAIRRVSGRKDFWDRNLGQKVKQLFVRPKNAAIVSSIASATIKTPSGIYQDPTLQHLLPLLEKGKAPSESFKSNASFCRRLAWALYDKDKLNSLIGKLKGYNDGLGYLAEGYLACASAAGIPGLCAGDTKSPKGYFMVPLRRNREFIGESQLKRLVEDKWKEMEGEADNVTVALHGLGGACTPANIHIAYSGFIEEARHNSTKTTGSWRSLLSSQD</sequence>
<dbReference type="InterPro" id="IPR029498">
    <property type="entry name" value="HeLo_dom"/>
</dbReference>
<dbReference type="Gene3D" id="1.20.120.1020">
    <property type="entry name" value="Prion-inhibition and propagation, HeLo domain"/>
    <property type="match status" value="1"/>
</dbReference>
<evidence type="ECO:0000313" key="4">
    <source>
        <dbReference type="Proteomes" id="UP000018144"/>
    </source>
</evidence>
<evidence type="ECO:0000256" key="1">
    <source>
        <dbReference type="SAM" id="MobiDB-lite"/>
    </source>
</evidence>
<name>U4L3C9_PYROM</name>
<dbReference type="AlphaFoldDB" id="U4L3C9"/>
<evidence type="ECO:0000313" key="3">
    <source>
        <dbReference type="EMBL" id="CCX10038.1"/>
    </source>
</evidence>
<keyword evidence="4" id="KW-1185">Reference proteome</keyword>
<feature type="region of interest" description="Disordered" evidence="1">
    <location>
        <begin position="108"/>
        <end position="146"/>
    </location>
</feature>